<comment type="caution">
    <text evidence="2">The sequence shown here is derived from an EMBL/GenBank/DDBJ whole genome shotgun (WGS) entry which is preliminary data.</text>
</comment>
<evidence type="ECO:0000313" key="3">
    <source>
        <dbReference type="Proteomes" id="UP001177744"/>
    </source>
</evidence>
<feature type="region of interest" description="Disordered" evidence="1">
    <location>
        <begin position="1"/>
        <end position="27"/>
    </location>
</feature>
<protein>
    <submittedName>
        <fullName evidence="2">Uncharacterized protein</fullName>
    </submittedName>
</protein>
<reference evidence="2" key="1">
    <citation type="submission" date="2023-06" db="EMBL/GenBank/DDBJ databases">
        <title>Reference genome for the Northern bat (Eptesicus nilssonii), a most northern bat species.</title>
        <authorList>
            <person name="Laine V.N."/>
            <person name="Pulliainen A.T."/>
            <person name="Lilley T.M."/>
        </authorList>
    </citation>
    <scope>NUCLEOTIDE SEQUENCE</scope>
    <source>
        <strain evidence="2">BLF_Eptnil</strain>
        <tissue evidence="2">Kidney</tissue>
    </source>
</reference>
<feature type="compositionally biased region" description="Low complexity" evidence="1">
    <location>
        <begin position="18"/>
        <end position="27"/>
    </location>
</feature>
<name>A0AA40LK67_CNENI</name>
<feature type="compositionally biased region" description="Polar residues" evidence="1">
    <location>
        <begin position="1"/>
        <end position="17"/>
    </location>
</feature>
<keyword evidence="3" id="KW-1185">Reference proteome</keyword>
<feature type="region of interest" description="Disordered" evidence="1">
    <location>
        <begin position="77"/>
        <end position="104"/>
    </location>
</feature>
<dbReference type="Proteomes" id="UP001177744">
    <property type="component" value="Unassembled WGS sequence"/>
</dbReference>
<proteinExistence type="predicted"/>
<dbReference type="AlphaFoldDB" id="A0AA40LK67"/>
<evidence type="ECO:0000313" key="2">
    <source>
        <dbReference type="EMBL" id="KAK1334678.1"/>
    </source>
</evidence>
<evidence type="ECO:0000256" key="1">
    <source>
        <dbReference type="SAM" id="MobiDB-lite"/>
    </source>
</evidence>
<organism evidence="2 3">
    <name type="scientific">Cnephaeus nilssonii</name>
    <name type="common">Northern bat</name>
    <name type="synonym">Eptesicus nilssonii</name>
    <dbReference type="NCBI Taxonomy" id="3371016"/>
    <lineage>
        <taxon>Eukaryota</taxon>
        <taxon>Metazoa</taxon>
        <taxon>Chordata</taxon>
        <taxon>Craniata</taxon>
        <taxon>Vertebrata</taxon>
        <taxon>Euteleostomi</taxon>
        <taxon>Mammalia</taxon>
        <taxon>Eutheria</taxon>
        <taxon>Laurasiatheria</taxon>
        <taxon>Chiroptera</taxon>
        <taxon>Yangochiroptera</taxon>
        <taxon>Vespertilionidae</taxon>
        <taxon>Cnephaeus</taxon>
    </lineage>
</organism>
<gene>
    <name evidence="2" type="ORF">QTO34_005686</name>
</gene>
<sequence>MSPSQLCPDSTFDSGQGSTVYSDSQSSQQSVVLGSLADAAPLTAQSVCSAPVSVSVSVSVSEGLGLPHSLPSLGAYPQPATVSQLGPAPKSPCTRPGAGDGPSAVQRVQLRLPEQVRRRSVRVGSAGCRLEACRGGMQKTARDTPCEAWRCLNPEKRFQCRLRSGIERLMPVRNHL</sequence>
<dbReference type="EMBL" id="JAULJE010000015">
    <property type="protein sequence ID" value="KAK1334678.1"/>
    <property type="molecule type" value="Genomic_DNA"/>
</dbReference>
<accession>A0AA40LK67</accession>